<protein>
    <submittedName>
        <fullName evidence="2">Uncharacterized protein</fullName>
    </submittedName>
</protein>
<name>A0A6S6SB88_9BACT</name>
<evidence type="ECO:0000256" key="1">
    <source>
        <dbReference type="SAM" id="SignalP"/>
    </source>
</evidence>
<dbReference type="EMBL" id="CACVAZ010000025">
    <property type="protein sequence ID" value="CAA6805643.1"/>
    <property type="molecule type" value="Genomic_DNA"/>
</dbReference>
<feature type="chain" id="PRO_5028124373" evidence="1">
    <location>
        <begin position="26"/>
        <end position="171"/>
    </location>
</feature>
<sequence length="171" mass="18859">MKNNMTLKTVVATVTTILLAQPLMAIYPVDSNDCYAPTNVNSKTINVPKFTHVWQKLHRDSSQDQPHLQMYINEALDNSGGMLDVQKFSSVWQKLNTNGAVGKEHLTQYIEVLLENASSGYACSATPIICTTSIDVAKFSTLWNEVKVKNNQSVHLNSALTALVDSSLCNI</sequence>
<proteinExistence type="predicted"/>
<organism evidence="2">
    <name type="scientific">uncultured Sulfurovum sp</name>
    <dbReference type="NCBI Taxonomy" id="269237"/>
    <lineage>
        <taxon>Bacteria</taxon>
        <taxon>Pseudomonadati</taxon>
        <taxon>Campylobacterota</taxon>
        <taxon>Epsilonproteobacteria</taxon>
        <taxon>Campylobacterales</taxon>
        <taxon>Sulfurovaceae</taxon>
        <taxon>Sulfurovum</taxon>
        <taxon>environmental samples</taxon>
    </lineage>
</organism>
<feature type="signal peptide" evidence="1">
    <location>
        <begin position="1"/>
        <end position="25"/>
    </location>
</feature>
<gene>
    <name evidence="2" type="ORF">HELGO_WM31894</name>
</gene>
<reference evidence="2" key="1">
    <citation type="submission" date="2020-01" db="EMBL/GenBank/DDBJ databases">
        <authorList>
            <person name="Meier V. D."/>
            <person name="Meier V D."/>
        </authorList>
    </citation>
    <scope>NUCLEOTIDE SEQUENCE</scope>
    <source>
        <strain evidence="2">HLG_WM_MAG_02</strain>
    </source>
</reference>
<dbReference type="AlphaFoldDB" id="A0A6S6SB88"/>
<accession>A0A6S6SB88</accession>
<evidence type="ECO:0000313" key="2">
    <source>
        <dbReference type="EMBL" id="CAA6805643.1"/>
    </source>
</evidence>
<keyword evidence="1" id="KW-0732">Signal</keyword>